<gene>
    <name evidence="8" type="ORF">PUNSTDRAFT_75793</name>
</gene>
<dbReference type="GeneID" id="18885604"/>
<dbReference type="KEGG" id="psq:PUNSTDRAFT_75793"/>
<dbReference type="PANTHER" id="PTHR19139:SF199">
    <property type="entry name" value="MIP17260P"/>
    <property type="match status" value="1"/>
</dbReference>
<evidence type="ECO:0000256" key="7">
    <source>
        <dbReference type="SAM" id="Phobius"/>
    </source>
</evidence>
<dbReference type="PRINTS" id="PR00783">
    <property type="entry name" value="MINTRINSICP"/>
</dbReference>
<evidence type="ECO:0000256" key="6">
    <source>
        <dbReference type="RuleBase" id="RU000477"/>
    </source>
</evidence>
<keyword evidence="5 7" id="KW-0472">Membrane</keyword>
<organism evidence="8 9">
    <name type="scientific">Punctularia strigosozonata (strain HHB-11173)</name>
    <name type="common">White-rot fungus</name>
    <dbReference type="NCBI Taxonomy" id="741275"/>
    <lineage>
        <taxon>Eukaryota</taxon>
        <taxon>Fungi</taxon>
        <taxon>Dikarya</taxon>
        <taxon>Basidiomycota</taxon>
        <taxon>Agaricomycotina</taxon>
        <taxon>Agaricomycetes</taxon>
        <taxon>Corticiales</taxon>
        <taxon>Punctulariaceae</taxon>
        <taxon>Punctularia</taxon>
    </lineage>
</organism>
<feature type="transmembrane region" description="Helical" evidence="7">
    <location>
        <begin position="209"/>
        <end position="229"/>
    </location>
</feature>
<feature type="transmembrane region" description="Helical" evidence="7">
    <location>
        <begin position="52"/>
        <end position="70"/>
    </location>
</feature>
<dbReference type="InterPro" id="IPR000425">
    <property type="entry name" value="MIP"/>
</dbReference>
<sequence length="230" mass="23972">MLRRGALATDLQAAALEYVGTTTFLLLFFGAIQAVSVQDPNVASSPIVETQLYIATSGGISLLISAWLFFRVTGAIFNPNVALALVLCKIISPIRFVLFCIAQLLGGITAAALILALTSGATSSNTTLGPNINSAQGVFIEMFITAALCLAVLMLAAEKHIATPFAPVGIGLTLFAGLLFAIPYTGGSMNAARSFGPAVVSGFPHGNHWIYWVGPGLGSLLAVAIYWVLK</sequence>
<evidence type="ECO:0000313" key="8">
    <source>
        <dbReference type="EMBL" id="EIN04635.1"/>
    </source>
</evidence>
<protein>
    <submittedName>
        <fullName evidence="8">Aquaporin-like protein</fullName>
    </submittedName>
</protein>
<dbReference type="Proteomes" id="UP000054196">
    <property type="component" value="Unassembled WGS sequence"/>
</dbReference>
<dbReference type="SUPFAM" id="SSF81338">
    <property type="entry name" value="Aquaporin-like"/>
    <property type="match status" value="1"/>
</dbReference>
<accession>R7S2M0</accession>
<keyword evidence="4 7" id="KW-1133">Transmembrane helix</keyword>
<dbReference type="Gene3D" id="1.20.1080.10">
    <property type="entry name" value="Glycerol uptake facilitator protein"/>
    <property type="match status" value="1"/>
</dbReference>
<dbReference type="GO" id="GO:0005886">
    <property type="term" value="C:plasma membrane"/>
    <property type="evidence" value="ECO:0007669"/>
    <property type="project" value="TreeGrafter"/>
</dbReference>
<dbReference type="RefSeq" id="XP_007388028.1">
    <property type="nucleotide sequence ID" value="XM_007387966.1"/>
</dbReference>
<proteinExistence type="inferred from homology"/>
<dbReference type="InterPro" id="IPR034294">
    <property type="entry name" value="Aquaporin_transptr"/>
</dbReference>
<dbReference type="AlphaFoldDB" id="R7S2M0"/>
<dbReference type="HOGENOM" id="CLU_020019_1_4_1"/>
<feature type="transmembrane region" description="Helical" evidence="7">
    <location>
        <begin position="96"/>
        <end position="117"/>
    </location>
</feature>
<dbReference type="OrthoDB" id="3222at2759"/>
<comment type="similarity">
    <text evidence="2 6">Belongs to the MIP/aquaporin (TC 1.A.8) family.</text>
</comment>
<dbReference type="Pfam" id="PF00230">
    <property type="entry name" value="MIP"/>
    <property type="match status" value="1"/>
</dbReference>
<dbReference type="PANTHER" id="PTHR19139">
    <property type="entry name" value="AQUAPORIN TRANSPORTER"/>
    <property type="match status" value="1"/>
</dbReference>
<feature type="transmembrane region" description="Helical" evidence="7">
    <location>
        <begin position="12"/>
        <end position="32"/>
    </location>
</feature>
<evidence type="ECO:0000256" key="1">
    <source>
        <dbReference type="ARBA" id="ARBA00004141"/>
    </source>
</evidence>
<keyword evidence="6" id="KW-0813">Transport</keyword>
<evidence type="ECO:0000256" key="2">
    <source>
        <dbReference type="ARBA" id="ARBA00006175"/>
    </source>
</evidence>
<evidence type="ECO:0000313" key="9">
    <source>
        <dbReference type="Proteomes" id="UP000054196"/>
    </source>
</evidence>
<dbReference type="eggNOG" id="KOG0223">
    <property type="taxonomic scope" value="Eukaryota"/>
</dbReference>
<name>R7S2M0_PUNST</name>
<evidence type="ECO:0000256" key="3">
    <source>
        <dbReference type="ARBA" id="ARBA00022692"/>
    </source>
</evidence>
<feature type="transmembrane region" description="Helical" evidence="7">
    <location>
        <begin position="168"/>
        <end position="189"/>
    </location>
</feature>
<feature type="transmembrane region" description="Helical" evidence="7">
    <location>
        <begin position="137"/>
        <end position="156"/>
    </location>
</feature>
<dbReference type="GO" id="GO:0015250">
    <property type="term" value="F:water channel activity"/>
    <property type="evidence" value="ECO:0007669"/>
    <property type="project" value="TreeGrafter"/>
</dbReference>
<evidence type="ECO:0000256" key="4">
    <source>
        <dbReference type="ARBA" id="ARBA00022989"/>
    </source>
</evidence>
<dbReference type="OMA" id="FKKKMFW"/>
<comment type="subcellular location">
    <subcellularLocation>
        <location evidence="1">Membrane</location>
        <topology evidence="1">Multi-pass membrane protein</topology>
    </subcellularLocation>
</comment>
<evidence type="ECO:0000256" key="5">
    <source>
        <dbReference type="ARBA" id="ARBA00023136"/>
    </source>
</evidence>
<dbReference type="EMBL" id="JH687553">
    <property type="protein sequence ID" value="EIN04635.1"/>
    <property type="molecule type" value="Genomic_DNA"/>
</dbReference>
<keyword evidence="3 6" id="KW-0812">Transmembrane</keyword>
<reference evidence="9" key="1">
    <citation type="journal article" date="2012" name="Science">
        <title>The Paleozoic origin of enzymatic lignin decomposition reconstructed from 31 fungal genomes.</title>
        <authorList>
            <person name="Floudas D."/>
            <person name="Binder M."/>
            <person name="Riley R."/>
            <person name="Barry K."/>
            <person name="Blanchette R.A."/>
            <person name="Henrissat B."/>
            <person name="Martinez A.T."/>
            <person name="Otillar R."/>
            <person name="Spatafora J.W."/>
            <person name="Yadav J.S."/>
            <person name="Aerts A."/>
            <person name="Benoit I."/>
            <person name="Boyd A."/>
            <person name="Carlson A."/>
            <person name="Copeland A."/>
            <person name="Coutinho P.M."/>
            <person name="de Vries R.P."/>
            <person name="Ferreira P."/>
            <person name="Findley K."/>
            <person name="Foster B."/>
            <person name="Gaskell J."/>
            <person name="Glotzer D."/>
            <person name="Gorecki P."/>
            <person name="Heitman J."/>
            <person name="Hesse C."/>
            <person name="Hori C."/>
            <person name="Igarashi K."/>
            <person name="Jurgens J.A."/>
            <person name="Kallen N."/>
            <person name="Kersten P."/>
            <person name="Kohler A."/>
            <person name="Kuees U."/>
            <person name="Kumar T.K.A."/>
            <person name="Kuo A."/>
            <person name="LaButti K."/>
            <person name="Larrondo L.F."/>
            <person name="Lindquist E."/>
            <person name="Ling A."/>
            <person name="Lombard V."/>
            <person name="Lucas S."/>
            <person name="Lundell T."/>
            <person name="Martin R."/>
            <person name="McLaughlin D.J."/>
            <person name="Morgenstern I."/>
            <person name="Morin E."/>
            <person name="Murat C."/>
            <person name="Nagy L.G."/>
            <person name="Nolan M."/>
            <person name="Ohm R.A."/>
            <person name="Patyshakuliyeva A."/>
            <person name="Rokas A."/>
            <person name="Ruiz-Duenas F.J."/>
            <person name="Sabat G."/>
            <person name="Salamov A."/>
            <person name="Samejima M."/>
            <person name="Schmutz J."/>
            <person name="Slot J.C."/>
            <person name="St John F."/>
            <person name="Stenlid J."/>
            <person name="Sun H."/>
            <person name="Sun S."/>
            <person name="Syed K."/>
            <person name="Tsang A."/>
            <person name="Wiebenga A."/>
            <person name="Young D."/>
            <person name="Pisabarro A."/>
            <person name="Eastwood D.C."/>
            <person name="Martin F."/>
            <person name="Cullen D."/>
            <person name="Grigoriev I.V."/>
            <person name="Hibbett D.S."/>
        </authorList>
    </citation>
    <scope>NUCLEOTIDE SEQUENCE [LARGE SCALE GENOMIC DNA]</scope>
    <source>
        <strain evidence="9">HHB-11173 SS5</strain>
    </source>
</reference>
<keyword evidence="9" id="KW-1185">Reference proteome</keyword>
<dbReference type="InterPro" id="IPR023271">
    <property type="entry name" value="Aquaporin-like"/>
</dbReference>